<dbReference type="PANTHER" id="PTHR35401">
    <property type="entry name" value="COPG FAMILY HELIX-TURN-HELIX PROTEIN-RELATED-RELATED"/>
    <property type="match status" value="1"/>
</dbReference>
<organism evidence="3 4">
    <name type="scientific">Pasteurella atlantica</name>
    <dbReference type="NCBI Taxonomy" id="2827233"/>
    <lineage>
        <taxon>Bacteria</taxon>
        <taxon>Pseudomonadati</taxon>
        <taxon>Pseudomonadota</taxon>
        <taxon>Gammaproteobacteria</taxon>
        <taxon>Pasteurellales</taxon>
        <taxon>Pasteurellaceae</taxon>
        <taxon>Pasteurella</taxon>
    </lineage>
</organism>
<evidence type="ECO:0000313" key="4">
    <source>
        <dbReference type="Proteomes" id="UP001230466"/>
    </source>
</evidence>
<dbReference type="RefSeq" id="WP_211599246.1">
    <property type="nucleotide sequence ID" value="NZ_JAGRQI010000026.1"/>
</dbReference>
<evidence type="ECO:0000313" key="3">
    <source>
        <dbReference type="EMBL" id="MDP8186996.1"/>
    </source>
</evidence>
<dbReference type="SUPFAM" id="SSF47598">
    <property type="entry name" value="Ribbon-helix-helix"/>
    <property type="match status" value="1"/>
</dbReference>
<dbReference type="AlphaFoldDB" id="A0AAW8CNY4"/>
<dbReference type="Pfam" id="PF08681">
    <property type="entry name" value="TacA1"/>
    <property type="match status" value="1"/>
</dbReference>
<evidence type="ECO:0000256" key="2">
    <source>
        <dbReference type="ARBA" id="ARBA00049988"/>
    </source>
</evidence>
<protein>
    <submittedName>
        <fullName evidence="3">DUF1778 domain-containing protein</fullName>
    </submittedName>
</protein>
<dbReference type="PANTHER" id="PTHR35401:SF2">
    <property type="entry name" value="ABC-TYPE TRANSPORT SYSTEM"/>
    <property type="match status" value="1"/>
</dbReference>
<reference evidence="3" key="1">
    <citation type="journal article" date="2023" name="Front. Microbiol.">
        <title>Phylogeography and host specificity of Pasteurellaceae pathogenic to sea-farmed fish in the north-east Atlantic.</title>
        <authorList>
            <person name="Gulla S."/>
            <person name="Colquhoun D.J."/>
            <person name="Olsen A.B."/>
            <person name="Spilsberg B."/>
            <person name="Lagesen K."/>
            <person name="Aakesson C.P."/>
            <person name="Strom S."/>
            <person name="Manji F."/>
            <person name="Birkbeck T.H."/>
            <person name="Nilsen H.K."/>
        </authorList>
    </citation>
    <scope>NUCLEOTIDE SEQUENCE</scope>
    <source>
        <strain evidence="3">VIB1234</strain>
    </source>
</reference>
<dbReference type="GO" id="GO:0006355">
    <property type="term" value="P:regulation of DNA-templated transcription"/>
    <property type="evidence" value="ECO:0007669"/>
    <property type="project" value="InterPro"/>
</dbReference>
<name>A0AAW8CNY4_9PAST</name>
<keyword evidence="1" id="KW-1277">Toxin-antitoxin system</keyword>
<dbReference type="GeneID" id="300270397"/>
<dbReference type="Gene3D" id="1.20.5.780">
    <property type="entry name" value="Single helix bin"/>
    <property type="match status" value="1"/>
</dbReference>
<comment type="similarity">
    <text evidence="2">Belongs to the TacA antitoxin family.</text>
</comment>
<evidence type="ECO:0000256" key="1">
    <source>
        <dbReference type="ARBA" id="ARBA00022649"/>
    </source>
</evidence>
<comment type="caution">
    <text evidence="3">The sequence shown here is derived from an EMBL/GenBank/DDBJ whole genome shotgun (WGS) entry which is preliminary data.</text>
</comment>
<dbReference type="InterPro" id="IPR010985">
    <property type="entry name" value="Ribbon_hlx_hlx"/>
</dbReference>
<dbReference type="InterPro" id="IPR014795">
    <property type="entry name" value="TacA_1-like"/>
</dbReference>
<sequence length="94" mass="10645">MARAINTTSDRISIRISRDDKEILQKATLLSKTTITDFVLKHVLYNAKEIVKEHEESSLSKNDLAFIMDLLDNPPAPNERLMKAAKTAQDLYDA</sequence>
<accession>A0AAW8CNY4</accession>
<proteinExistence type="inferred from homology"/>
<dbReference type="Proteomes" id="UP001230466">
    <property type="component" value="Unassembled WGS sequence"/>
</dbReference>
<dbReference type="EMBL" id="JASAYJ010000007">
    <property type="protein sequence ID" value="MDP8186996.1"/>
    <property type="molecule type" value="Genomic_DNA"/>
</dbReference>
<gene>
    <name evidence="3" type="ORF">QJU78_04295</name>
</gene>